<dbReference type="PROSITE" id="PS50110">
    <property type="entry name" value="RESPONSE_REGULATORY"/>
    <property type="match status" value="1"/>
</dbReference>
<evidence type="ECO:0000256" key="2">
    <source>
        <dbReference type="ARBA" id="ARBA00023125"/>
    </source>
</evidence>
<protein>
    <submittedName>
        <fullName evidence="5">Two-component response regulator</fullName>
    </submittedName>
</protein>
<dbReference type="AlphaFoldDB" id="A1ZYV3"/>
<dbReference type="GO" id="GO:0000160">
    <property type="term" value="P:phosphorelay signal transduction system"/>
    <property type="evidence" value="ECO:0007669"/>
    <property type="project" value="InterPro"/>
</dbReference>
<dbReference type="SUPFAM" id="SSF46894">
    <property type="entry name" value="C-terminal effector domain of the bipartite response regulators"/>
    <property type="match status" value="1"/>
</dbReference>
<name>A1ZYV3_MICM2</name>
<accession>A1ZYV3</accession>
<evidence type="ECO:0000256" key="3">
    <source>
        <dbReference type="PROSITE-ProRule" id="PRU00169"/>
    </source>
</evidence>
<dbReference type="SUPFAM" id="SSF52172">
    <property type="entry name" value="CheY-like"/>
    <property type="match status" value="1"/>
</dbReference>
<comment type="caution">
    <text evidence="5">The sequence shown here is derived from an EMBL/GenBank/DDBJ whole genome shotgun (WGS) entry which is preliminary data.</text>
</comment>
<dbReference type="RefSeq" id="WP_002704809.1">
    <property type="nucleotide sequence ID" value="NZ_AAWS01000069.1"/>
</dbReference>
<feature type="modified residue" description="4-aspartylphosphate" evidence="3">
    <location>
        <position position="59"/>
    </location>
</feature>
<dbReference type="InterPro" id="IPR011006">
    <property type="entry name" value="CheY-like_superfamily"/>
</dbReference>
<dbReference type="Pfam" id="PF00072">
    <property type="entry name" value="Response_reg"/>
    <property type="match status" value="1"/>
</dbReference>
<dbReference type="InterPro" id="IPR050595">
    <property type="entry name" value="Bact_response_regulator"/>
</dbReference>
<dbReference type="eggNOG" id="COG3706">
    <property type="taxonomic scope" value="Bacteria"/>
</dbReference>
<dbReference type="OrthoDB" id="7631574at2"/>
<evidence type="ECO:0000259" key="4">
    <source>
        <dbReference type="PROSITE" id="PS50110"/>
    </source>
</evidence>
<dbReference type="GO" id="GO:0006355">
    <property type="term" value="P:regulation of DNA-templated transcription"/>
    <property type="evidence" value="ECO:0007669"/>
    <property type="project" value="InterPro"/>
</dbReference>
<dbReference type="PANTHER" id="PTHR44591">
    <property type="entry name" value="STRESS RESPONSE REGULATOR PROTEIN 1"/>
    <property type="match status" value="1"/>
</dbReference>
<evidence type="ECO:0000313" key="5">
    <source>
        <dbReference type="EMBL" id="EAY24450.1"/>
    </source>
</evidence>
<proteinExistence type="predicted"/>
<dbReference type="InterPro" id="IPR001789">
    <property type="entry name" value="Sig_transdc_resp-reg_receiver"/>
</dbReference>
<organism evidence="5 6">
    <name type="scientific">Microscilla marina ATCC 23134</name>
    <dbReference type="NCBI Taxonomy" id="313606"/>
    <lineage>
        <taxon>Bacteria</taxon>
        <taxon>Pseudomonadati</taxon>
        <taxon>Bacteroidota</taxon>
        <taxon>Cytophagia</taxon>
        <taxon>Cytophagales</taxon>
        <taxon>Microscillaceae</taxon>
        <taxon>Microscilla</taxon>
    </lineage>
</organism>
<feature type="domain" description="Response regulatory" evidence="4">
    <location>
        <begin position="5"/>
        <end position="127"/>
    </location>
</feature>
<keyword evidence="6" id="KW-1185">Reference proteome</keyword>
<dbReference type="InterPro" id="IPR016032">
    <property type="entry name" value="Sig_transdc_resp-reg_C-effctor"/>
</dbReference>
<evidence type="ECO:0000313" key="6">
    <source>
        <dbReference type="Proteomes" id="UP000004095"/>
    </source>
</evidence>
<dbReference type="SMART" id="SM00448">
    <property type="entry name" value="REC"/>
    <property type="match status" value="1"/>
</dbReference>
<dbReference type="Proteomes" id="UP000004095">
    <property type="component" value="Unassembled WGS sequence"/>
</dbReference>
<dbReference type="EMBL" id="AAWS01000069">
    <property type="protein sequence ID" value="EAY24450.1"/>
    <property type="molecule type" value="Genomic_DNA"/>
</dbReference>
<dbReference type="Gene3D" id="3.40.50.2300">
    <property type="match status" value="1"/>
</dbReference>
<keyword evidence="2" id="KW-0238">DNA-binding</keyword>
<sequence length="286" mass="33058">MKNYSLLVVDDDKNNLMVMIRYLEKHHKPQVNYEFLTAPNGKIAFEIAKKTKPDLILTDWDMPLMNGIEMIRAVRQLPAIKETPIIIVTGINDAAEDLKLALDAGAVDYIQKPVNKIELNARVYSALQLYDAFRTIRLQKTAIEEQKKQELGSKTLQIYEKNQILSTVKSRLENYLLDLKPDDRPAGKAIVKLIEQNMHHDNEWDAFKQQFDKVNPQFFKVLEEKHNDLTISEIKMCAYIYVGLGIKEIADFMHLEYGGARVKKTRIKQKLKLPADLKIDDYIRGL</sequence>
<reference evidence="5 6" key="1">
    <citation type="submission" date="2007-01" db="EMBL/GenBank/DDBJ databases">
        <authorList>
            <person name="Haygood M."/>
            <person name="Podell S."/>
            <person name="Anderson C."/>
            <person name="Hopkinson B."/>
            <person name="Roe K."/>
            <person name="Barbeau K."/>
            <person name="Gaasterland T."/>
            <person name="Ferriera S."/>
            <person name="Johnson J."/>
            <person name="Kravitz S."/>
            <person name="Beeson K."/>
            <person name="Sutton G."/>
            <person name="Rogers Y.-H."/>
            <person name="Friedman R."/>
            <person name="Frazier M."/>
            <person name="Venter J.C."/>
        </authorList>
    </citation>
    <scope>NUCLEOTIDE SEQUENCE [LARGE SCALE GENOMIC DNA]</scope>
    <source>
        <strain evidence="5 6">ATCC 23134</strain>
    </source>
</reference>
<gene>
    <name evidence="5" type="ORF">M23134_06304</name>
</gene>
<dbReference type="GO" id="GO:0003677">
    <property type="term" value="F:DNA binding"/>
    <property type="evidence" value="ECO:0007669"/>
    <property type="project" value="UniProtKB-KW"/>
</dbReference>
<keyword evidence="1 3" id="KW-0597">Phosphoprotein</keyword>
<evidence type="ECO:0000256" key="1">
    <source>
        <dbReference type="ARBA" id="ARBA00022553"/>
    </source>
</evidence>
<dbReference type="PANTHER" id="PTHR44591:SF23">
    <property type="entry name" value="CHEY SUBFAMILY"/>
    <property type="match status" value="1"/>
</dbReference>